<evidence type="ECO:0000256" key="15">
    <source>
        <dbReference type="ARBA" id="ARBA00062858"/>
    </source>
</evidence>
<evidence type="ECO:0000256" key="13">
    <source>
        <dbReference type="ARBA" id="ARBA00023180"/>
    </source>
</evidence>
<dbReference type="EMBL" id="JAAKFY010000013">
    <property type="protein sequence ID" value="KAF3847425.1"/>
    <property type="molecule type" value="Genomic_DNA"/>
</dbReference>
<gene>
    <name evidence="19" type="ORF">F7725_020453</name>
</gene>
<dbReference type="InterPro" id="IPR013783">
    <property type="entry name" value="Ig-like_fold"/>
</dbReference>
<dbReference type="AlphaFoldDB" id="A0A7J5YDB3"/>
<dbReference type="PROSITE" id="PS50835">
    <property type="entry name" value="IG_LIKE"/>
    <property type="match status" value="3"/>
</dbReference>
<keyword evidence="11 17" id="KW-0472">Membrane</keyword>
<dbReference type="InterPro" id="IPR003599">
    <property type="entry name" value="Ig_sub"/>
</dbReference>
<feature type="region of interest" description="Disordered" evidence="16">
    <location>
        <begin position="377"/>
        <end position="420"/>
    </location>
</feature>
<evidence type="ECO:0000256" key="4">
    <source>
        <dbReference type="ARBA" id="ARBA00022475"/>
    </source>
</evidence>
<comment type="function">
    <text evidence="14">Cell adhesion molecule that promotes cell-cell contacts and plays important roles in the development of the nervous system. Acts by forming homophilic or heterophilic trans-dimers.</text>
</comment>
<evidence type="ECO:0000256" key="17">
    <source>
        <dbReference type="SAM" id="Phobius"/>
    </source>
</evidence>
<feature type="region of interest" description="Disordered" evidence="16">
    <location>
        <begin position="750"/>
        <end position="796"/>
    </location>
</feature>
<evidence type="ECO:0000256" key="9">
    <source>
        <dbReference type="ARBA" id="ARBA00022949"/>
    </source>
</evidence>
<keyword evidence="4" id="KW-1003">Cell membrane</keyword>
<dbReference type="InterPro" id="IPR013162">
    <property type="entry name" value="CD80_C2-set"/>
</dbReference>
<dbReference type="GO" id="GO:0007157">
    <property type="term" value="P:heterophilic cell-cell adhesion via plasma membrane cell adhesion molecules"/>
    <property type="evidence" value="ECO:0007669"/>
    <property type="project" value="TreeGrafter"/>
</dbReference>
<evidence type="ECO:0000313" key="19">
    <source>
        <dbReference type="EMBL" id="KAF3847425.1"/>
    </source>
</evidence>
<keyword evidence="6" id="KW-0732">Signal</keyword>
<evidence type="ECO:0000256" key="16">
    <source>
        <dbReference type="SAM" id="MobiDB-lite"/>
    </source>
</evidence>
<comment type="similarity">
    <text evidence="3">Belongs to the nectin family.</text>
</comment>
<dbReference type="OrthoDB" id="8718740at2759"/>
<sequence>MVQMDSSKSGFVGSQVELRCIFINSNPPVKISQVTWQKFLNGTKQNVAIANPALGVSVLPPFKERVTFKQAAVRHRTPSLEDTTIVFSSLQLSDEAAYICEYTTFPAGNRENMVNLTVFARPTTRMTLTTPTIVARSTKRKMTVATCISANGKPPSVIKWDTRLKGEATFQETRNQNGTVTVRSNYVVVPSRETHKQKLTCIVTYRSERITESVVLNVQYEPEVTIEGFDANWYLNRPNVQLTCKAEANPPVTIYQWKLLNGSLPSNVEIKNNTLFFKGPVTYDLAGTYVCDATNGIGTRTGIVDVNITEFPNNPPTRLPDVTTSQHNAGAAIGGAVGGVALLGVAAILLFVFLRRRQRTFKGDYSTKKHVFGNGYSKAGGLPAHPPIPKNLQYPDDSDDEKKPAQISGPAGFEASVPDFDPEQEDLKRPYFTVDEGESRDYDERTLNFQYDREPEIADDMISQTDGSVISKKEWYFFLLLSAAKPLPQGPPGGVIGILGGVVAIGLIAGVAVTVFMVHRRQQKTRTETDNDLIDLPPAHKPAPPPPKKKNSDMKGHLKSDDIQAFHKEGQELTLGTTSVHSILSLSLIIKGSNEARLKPRIAPSHTLALLILNLLQDVFVIFAESSATMSSAVVHLDKDEEMQKLPLQPPYYDMAPSESTPFTDKLVSKNHIDSSYNNDFGVKSYMLDEVETKFRHEGHPVNLKCCFLLLSPPPSQDSGRRPEEVLNPAEYMSYQRVCNMEPYSESQPAPACPPSTFLPQHPYVQPPPNEPTYSNTSFTAPGPRAPFTFPKEQSV</sequence>
<dbReference type="FunFam" id="2.60.40.10:FF:000304">
    <property type="entry name" value="Nectin cell adhesion molecule 1"/>
    <property type="match status" value="1"/>
</dbReference>
<dbReference type="InterPro" id="IPR051427">
    <property type="entry name" value="Nectin/Nectin-like"/>
</dbReference>
<keyword evidence="20" id="KW-1185">Reference proteome</keyword>
<name>A0A7J5YDB3_DISMA</name>
<protein>
    <recommendedName>
        <fullName evidence="18">Ig-like domain-containing protein</fullName>
    </recommendedName>
</protein>
<evidence type="ECO:0000256" key="11">
    <source>
        <dbReference type="ARBA" id="ARBA00023136"/>
    </source>
</evidence>
<reference evidence="19 20" key="1">
    <citation type="submission" date="2020-03" db="EMBL/GenBank/DDBJ databases">
        <title>Dissostichus mawsoni Genome sequencing and assembly.</title>
        <authorList>
            <person name="Park H."/>
        </authorList>
    </citation>
    <scope>NUCLEOTIDE SEQUENCE [LARGE SCALE GENOMIC DNA]</scope>
    <source>
        <strain evidence="19">DM0001</strain>
        <tissue evidence="19">Muscle</tissue>
    </source>
</reference>
<evidence type="ECO:0000256" key="14">
    <source>
        <dbReference type="ARBA" id="ARBA00058274"/>
    </source>
</evidence>
<evidence type="ECO:0000256" key="10">
    <source>
        <dbReference type="ARBA" id="ARBA00022989"/>
    </source>
</evidence>
<dbReference type="FunFam" id="2.60.40.10:FF:000427">
    <property type="entry name" value="Nectin cell adhesion molecule 1"/>
    <property type="match status" value="1"/>
</dbReference>
<evidence type="ECO:0000313" key="20">
    <source>
        <dbReference type="Proteomes" id="UP000518266"/>
    </source>
</evidence>
<dbReference type="InterPro" id="IPR036179">
    <property type="entry name" value="Ig-like_dom_sf"/>
</dbReference>
<dbReference type="InterPro" id="IPR007110">
    <property type="entry name" value="Ig-like_dom"/>
</dbReference>
<comment type="subunit">
    <text evidence="15">Cis- and trans-homodimer. Can form trans-heterodimers.</text>
</comment>
<evidence type="ECO:0000256" key="7">
    <source>
        <dbReference type="ARBA" id="ARBA00022737"/>
    </source>
</evidence>
<evidence type="ECO:0000256" key="2">
    <source>
        <dbReference type="ARBA" id="ARBA00004536"/>
    </source>
</evidence>
<evidence type="ECO:0000259" key="18">
    <source>
        <dbReference type="PROSITE" id="PS50835"/>
    </source>
</evidence>
<dbReference type="GO" id="GO:0005912">
    <property type="term" value="C:adherens junction"/>
    <property type="evidence" value="ECO:0007669"/>
    <property type="project" value="UniProtKB-SubCell"/>
</dbReference>
<keyword evidence="8" id="KW-0130">Cell adhesion</keyword>
<evidence type="ECO:0000256" key="12">
    <source>
        <dbReference type="ARBA" id="ARBA00023157"/>
    </source>
</evidence>
<evidence type="ECO:0000256" key="1">
    <source>
        <dbReference type="ARBA" id="ARBA00004251"/>
    </source>
</evidence>
<evidence type="ECO:0000256" key="5">
    <source>
        <dbReference type="ARBA" id="ARBA00022692"/>
    </source>
</evidence>
<dbReference type="Pfam" id="PF07686">
    <property type="entry name" value="V-set"/>
    <property type="match status" value="1"/>
</dbReference>
<dbReference type="SUPFAM" id="SSF48726">
    <property type="entry name" value="Immunoglobulin"/>
    <property type="match status" value="3"/>
</dbReference>
<feature type="transmembrane region" description="Helical" evidence="17">
    <location>
        <begin position="329"/>
        <end position="354"/>
    </location>
</feature>
<feature type="domain" description="Ig-like" evidence="18">
    <location>
        <begin position="222"/>
        <end position="309"/>
    </location>
</feature>
<comment type="caution">
    <text evidence="19">The sequence shown here is derived from an EMBL/GenBank/DDBJ whole genome shotgun (WGS) entry which is preliminary data.</text>
</comment>
<dbReference type="Proteomes" id="UP000518266">
    <property type="component" value="Unassembled WGS sequence"/>
</dbReference>
<dbReference type="InterPro" id="IPR013106">
    <property type="entry name" value="Ig_V-set"/>
</dbReference>
<dbReference type="GO" id="GO:0007156">
    <property type="term" value="P:homophilic cell adhesion via plasma membrane adhesion molecules"/>
    <property type="evidence" value="ECO:0007669"/>
    <property type="project" value="TreeGrafter"/>
</dbReference>
<evidence type="ECO:0000256" key="3">
    <source>
        <dbReference type="ARBA" id="ARBA00007810"/>
    </source>
</evidence>
<dbReference type="PANTHER" id="PTHR23277">
    <property type="entry name" value="NECTIN-RELATED"/>
    <property type="match status" value="1"/>
</dbReference>
<organism evidence="19 20">
    <name type="scientific">Dissostichus mawsoni</name>
    <name type="common">Antarctic cod</name>
    <dbReference type="NCBI Taxonomy" id="36200"/>
    <lineage>
        <taxon>Eukaryota</taxon>
        <taxon>Metazoa</taxon>
        <taxon>Chordata</taxon>
        <taxon>Craniata</taxon>
        <taxon>Vertebrata</taxon>
        <taxon>Euteleostomi</taxon>
        <taxon>Actinopterygii</taxon>
        <taxon>Neopterygii</taxon>
        <taxon>Teleostei</taxon>
        <taxon>Neoteleostei</taxon>
        <taxon>Acanthomorphata</taxon>
        <taxon>Eupercaria</taxon>
        <taxon>Perciformes</taxon>
        <taxon>Notothenioidei</taxon>
        <taxon>Nototheniidae</taxon>
        <taxon>Dissostichus</taxon>
    </lineage>
</organism>
<dbReference type="SMART" id="SM00409">
    <property type="entry name" value="IG"/>
    <property type="match status" value="2"/>
</dbReference>
<dbReference type="Pfam" id="PF13927">
    <property type="entry name" value="Ig_3"/>
    <property type="match status" value="1"/>
</dbReference>
<feature type="domain" description="Ig-like" evidence="18">
    <location>
        <begin position="122"/>
        <end position="217"/>
    </location>
</feature>
<dbReference type="Gene3D" id="2.60.40.10">
    <property type="entry name" value="Immunoglobulins"/>
    <property type="match status" value="3"/>
</dbReference>
<feature type="region of interest" description="Disordered" evidence="16">
    <location>
        <begin position="526"/>
        <end position="557"/>
    </location>
</feature>
<keyword evidence="7" id="KW-0677">Repeat</keyword>
<accession>A0A7J5YDB3</accession>
<dbReference type="GO" id="GO:0005886">
    <property type="term" value="C:plasma membrane"/>
    <property type="evidence" value="ECO:0007669"/>
    <property type="project" value="UniProtKB-SubCell"/>
</dbReference>
<keyword evidence="13" id="KW-0325">Glycoprotein</keyword>
<dbReference type="GO" id="GO:1902414">
    <property type="term" value="P:protein localization to cell junction"/>
    <property type="evidence" value="ECO:0007669"/>
    <property type="project" value="TreeGrafter"/>
</dbReference>
<keyword evidence="12" id="KW-1015">Disulfide bond</keyword>
<feature type="domain" description="Ig-like" evidence="18">
    <location>
        <begin position="13"/>
        <end position="117"/>
    </location>
</feature>
<proteinExistence type="inferred from homology"/>
<dbReference type="Pfam" id="PF08205">
    <property type="entry name" value="C2-set_2"/>
    <property type="match status" value="1"/>
</dbReference>
<feature type="transmembrane region" description="Helical" evidence="17">
    <location>
        <begin position="495"/>
        <end position="518"/>
    </location>
</feature>
<keyword evidence="9" id="KW-0965">Cell junction</keyword>
<keyword evidence="5 17" id="KW-0812">Transmembrane</keyword>
<dbReference type="FunFam" id="2.60.40.10:FF:000268">
    <property type="entry name" value="Nectin cell adhesion molecule 1"/>
    <property type="match status" value="1"/>
</dbReference>
<dbReference type="PANTHER" id="PTHR23277:SF69">
    <property type="entry name" value="NECTIN-1"/>
    <property type="match status" value="1"/>
</dbReference>
<dbReference type="GO" id="GO:0001618">
    <property type="term" value="F:virus receptor activity"/>
    <property type="evidence" value="ECO:0007669"/>
    <property type="project" value="UniProtKB-ARBA"/>
</dbReference>
<evidence type="ECO:0000256" key="8">
    <source>
        <dbReference type="ARBA" id="ARBA00022889"/>
    </source>
</evidence>
<comment type="subcellular location">
    <subcellularLocation>
        <location evidence="2">Cell junction</location>
        <location evidence="2">Adherens junction</location>
    </subcellularLocation>
    <subcellularLocation>
        <location evidence="1">Cell membrane</location>
        <topology evidence="1">Single-pass type I membrane protein</topology>
    </subcellularLocation>
</comment>
<evidence type="ECO:0000256" key="6">
    <source>
        <dbReference type="ARBA" id="ARBA00022729"/>
    </source>
</evidence>
<keyword evidence="10 17" id="KW-1133">Transmembrane helix</keyword>